<keyword evidence="4 10" id="KW-0436">Ligase</keyword>
<evidence type="ECO:0000256" key="2">
    <source>
        <dbReference type="ARBA" id="ARBA00007723"/>
    </source>
</evidence>
<evidence type="ECO:0000256" key="9">
    <source>
        <dbReference type="ARBA" id="ARBA00048350"/>
    </source>
</evidence>
<comment type="caution">
    <text evidence="13">The sequence shown here is derived from an EMBL/GenBank/DDBJ whole genome shotgun (WGS) entry which is preliminary data.</text>
</comment>
<comment type="cofactor">
    <cofactor evidence="10">
        <name>Zn(2+)</name>
        <dbReference type="ChEBI" id="CHEBI:29105"/>
    </cofactor>
    <text evidence="10">Binds 1 zinc ion per subunit.</text>
</comment>
<feature type="binding site" evidence="10">
    <location>
        <position position="60"/>
    </location>
    <ligand>
        <name>L-cysteinyl-5'-AMP</name>
        <dbReference type="ChEBI" id="CHEBI:144924"/>
    </ligand>
</feature>
<evidence type="ECO:0000256" key="10">
    <source>
        <dbReference type="HAMAP-Rule" id="MF_01697"/>
    </source>
</evidence>
<dbReference type="InterPro" id="IPR032678">
    <property type="entry name" value="tRNA-synt_1_cat_dom"/>
</dbReference>
<accession>A0A251XV75</accession>
<dbReference type="PRINTS" id="PR00983">
    <property type="entry name" value="TRNASYNTHCYS"/>
</dbReference>
<feature type="region of interest" description="Disordered" evidence="11">
    <location>
        <begin position="1"/>
        <end position="29"/>
    </location>
</feature>
<dbReference type="GO" id="GO:0010125">
    <property type="term" value="P:mycothiol biosynthetic process"/>
    <property type="evidence" value="ECO:0007669"/>
    <property type="project" value="UniProtKB-UniRule"/>
</dbReference>
<keyword evidence="8 10" id="KW-0067">ATP-binding</keyword>
<evidence type="ECO:0000256" key="8">
    <source>
        <dbReference type="ARBA" id="ARBA00022840"/>
    </source>
</evidence>
<proteinExistence type="inferred from homology"/>
<feature type="short sequence motif" description="'KMSKS' region" evidence="10">
    <location>
        <begin position="300"/>
        <end position="304"/>
    </location>
</feature>
<feature type="binding site" evidence="10">
    <location>
        <begin position="83"/>
        <end position="85"/>
    </location>
    <ligand>
        <name>L-cysteinyl-5'-AMP</name>
        <dbReference type="ChEBI" id="CHEBI:144924"/>
    </ligand>
</feature>
<evidence type="ECO:0000256" key="1">
    <source>
        <dbReference type="ARBA" id="ARBA00003679"/>
    </source>
</evidence>
<dbReference type="InterPro" id="IPR017812">
    <property type="entry name" value="Mycothiol_ligase_MshC"/>
</dbReference>
<keyword evidence="7 10" id="KW-0862">Zinc</keyword>
<dbReference type="PANTHER" id="PTHR10890">
    <property type="entry name" value="CYSTEINYL-TRNA SYNTHETASE"/>
    <property type="match status" value="1"/>
</dbReference>
<keyword evidence="6 10" id="KW-0547">Nucleotide-binding</keyword>
<dbReference type="GO" id="GO:0005829">
    <property type="term" value="C:cytosol"/>
    <property type="evidence" value="ECO:0007669"/>
    <property type="project" value="TreeGrafter"/>
</dbReference>
<dbReference type="EMBL" id="MDHJ01000001">
    <property type="protein sequence ID" value="OUE09199.1"/>
    <property type="molecule type" value="Genomic_DNA"/>
</dbReference>
<comment type="subunit">
    <text evidence="3 10">Monomer.</text>
</comment>
<protein>
    <recommendedName>
        <fullName evidence="10">L-cysteine:1D-myo-inositol 2-amino-2-deoxy-alpha-D-glucopyranoside ligase</fullName>
        <shortName evidence="10">L-Cys:GlcN-Ins ligase</shortName>
        <ecNumber evidence="10">6.3.1.13</ecNumber>
    </recommendedName>
    <alternativeName>
        <fullName evidence="10">Mycothiol ligase</fullName>
        <shortName evidence="10">MSH ligase</shortName>
    </alternativeName>
</protein>
<dbReference type="NCBIfam" id="TIGR03447">
    <property type="entry name" value="mycothiol_MshC"/>
    <property type="match status" value="1"/>
</dbReference>
<evidence type="ECO:0000256" key="6">
    <source>
        <dbReference type="ARBA" id="ARBA00022741"/>
    </source>
</evidence>
<sequence length="547" mass="58766">MRAWSRPEVPVVAGEPPVPSLHDTSTGSVRPAECVGDGRVGLYVCGITPYDATHLGHASTYLAFDTLQRIWLDRGYDVAYVQNVTDVDDPLLERATATGVDWRDLAAEQVELFRTDMEALRILPPDSYVGVTEVVDEVAAAVAELVRRGTAYPVPTPDAAEAGASDLYFDIARAGDAGPWALGDESGYDRDTMAVLSAERGGDPERPGKRDPLDPLLWRVERAGEPAWDSVVGRGRPGWHIECAVIALRKLDRPVTVQGGGSDLIFPHHEMSAGHASALTGEDFACLYAHSGMVAYQGEKMSKSLGNLVLVSRLRAAGIDPRAIRLALLAQHYRADWEWTDALLEESVARLAAWDAWAADAAPELGADASEHGELVQLVASAWPTTWTPRARSCSSTSASPPASRRPASRWPRSTRSSAWRSELPPPDPVARPTADGLLVLRVLRPPRLLGPVIAASARPVAPAEVALELLRDGLAAGLGGVDRVARLLELLDVGRHVLVLARELVDARLPRRRLLDELAARITTSTISSSLSMRASVALGDGALCT</sequence>
<dbReference type="EC" id="6.3.1.13" evidence="10"/>
<name>A0A251XV75_9MICO</name>
<dbReference type="HAMAP" id="MF_01697">
    <property type="entry name" value="MshC"/>
    <property type="match status" value="1"/>
</dbReference>
<dbReference type="Proteomes" id="UP000195106">
    <property type="component" value="Unassembled WGS sequence"/>
</dbReference>
<evidence type="ECO:0000256" key="4">
    <source>
        <dbReference type="ARBA" id="ARBA00022598"/>
    </source>
</evidence>
<evidence type="ECO:0000259" key="12">
    <source>
        <dbReference type="Pfam" id="PF01406"/>
    </source>
</evidence>
<evidence type="ECO:0000256" key="3">
    <source>
        <dbReference type="ARBA" id="ARBA00011245"/>
    </source>
</evidence>
<feature type="short sequence motif" description="'ERGGDP' region" evidence="10">
    <location>
        <begin position="199"/>
        <end position="204"/>
    </location>
</feature>
<evidence type="ECO:0000313" key="13">
    <source>
        <dbReference type="EMBL" id="OUE09199.1"/>
    </source>
</evidence>
<evidence type="ECO:0000256" key="11">
    <source>
        <dbReference type="SAM" id="MobiDB-lite"/>
    </source>
</evidence>
<feature type="region of interest" description="Disordered" evidence="11">
    <location>
        <begin position="388"/>
        <end position="429"/>
    </location>
</feature>
<dbReference type="Pfam" id="PF01406">
    <property type="entry name" value="tRNA-synt_1e"/>
    <property type="match status" value="1"/>
</dbReference>
<feature type="compositionally biased region" description="Low complexity" evidence="11">
    <location>
        <begin position="389"/>
        <end position="422"/>
    </location>
</feature>
<dbReference type="GO" id="GO:0035446">
    <property type="term" value="F:cysteine-glucosaminylinositol ligase activity"/>
    <property type="evidence" value="ECO:0007669"/>
    <property type="project" value="UniProtKB-UniRule"/>
</dbReference>
<feature type="binding site" evidence="10">
    <location>
        <begin position="261"/>
        <end position="263"/>
    </location>
    <ligand>
        <name>L-cysteinyl-5'-AMP</name>
        <dbReference type="ChEBI" id="CHEBI:144924"/>
    </ligand>
</feature>
<comment type="function">
    <text evidence="1 10">Catalyzes the ATP-dependent condensation of GlcN-Ins and L-cysteine to form L-Cys-GlcN-Ins.</text>
</comment>
<gene>
    <name evidence="10 13" type="primary">mshC</name>
    <name evidence="13" type="ORF">CMsap09_09655</name>
</gene>
<comment type="similarity">
    <text evidence="2 10">Belongs to the class-I aminoacyl-tRNA synthetase family. MshC subfamily.</text>
</comment>
<feature type="binding site" evidence="10">
    <location>
        <position position="294"/>
    </location>
    <ligand>
        <name>L-cysteinyl-5'-AMP</name>
        <dbReference type="ChEBI" id="CHEBI:144924"/>
    </ligand>
</feature>
<dbReference type="GO" id="GO:0006423">
    <property type="term" value="P:cysteinyl-tRNA aminoacylation"/>
    <property type="evidence" value="ECO:0007669"/>
    <property type="project" value="TreeGrafter"/>
</dbReference>
<feature type="binding site" evidence="10">
    <location>
        <begin position="45"/>
        <end position="48"/>
    </location>
    <ligand>
        <name>L-cysteinyl-5'-AMP</name>
        <dbReference type="ChEBI" id="CHEBI:144924"/>
    </ligand>
</feature>
<feature type="short sequence motif" description="'HIGH' region" evidence="10">
    <location>
        <begin position="47"/>
        <end position="57"/>
    </location>
</feature>
<comment type="catalytic activity">
    <reaction evidence="9 10">
        <text>1D-myo-inositol 2-amino-2-deoxy-alpha-D-glucopyranoside + L-cysteine + ATP = 1D-myo-inositol 2-(L-cysteinylamino)-2-deoxy-alpha-D-glucopyranoside + AMP + diphosphate + H(+)</text>
        <dbReference type="Rhea" id="RHEA:26176"/>
        <dbReference type="ChEBI" id="CHEBI:15378"/>
        <dbReference type="ChEBI" id="CHEBI:30616"/>
        <dbReference type="ChEBI" id="CHEBI:33019"/>
        <dbReference type="ChEBI" id="CHEBI:35235"/>
        <dbReference type="ChEBI" id="CHEBI:58886"/>
        <dbReference type="ChEBI" id="CHEBI:58887"/>
        <dbReference type="ChEBI" id="CHEBI:456215"/>
        <dbReference type="EC" id="6.3.1.13"/>
    </reaction>
</comment>
<keyword evidence="5 10" id="KW-0479">Metal-binding</keyword>
<dbReference type="SUPFAM" id="SSF52374">
    <property type="entry name" value="Nucleotidylyl transferase"/>
    <property type="match status" value="1"/>
</dbReference>
<feature type="domain" description="tRNA synthetases class I catalytic" evidence="12">
    <location>
        <begin position="35"/>
        <end position="347"/>
    </location>
</feature>
<dbReference type="InterPro" id="IPR014729">
    <property type="entry name" value="Rossmann-like_a/b/a_fold"/>
</dbReference>
<dbReference type="PANTHER" id="PTHR10890:SF3">
    <property type="entry name" value="CYSTEINE--TRNA LIGASE, CYTOPLASMIC"/>
    <property type="match status" value="1"/>
</dbReference>
<evidence type="ECO:0000313" key="14">
    <source>
        <dbReference type="Proteomes" id="UP000195106"/>
    </source>
</evidence>
<organism evidence="13 14">
    <name type="scientific">Clavibacter michiganensis</name>
    <dbReference type="NCBI Taxonomy" id="28447"/>
    <lineage>
        <taxon>Bacteria</taxon>
        <taxon>Bacillati</taxon>
        <taxon>Actinomycetota</taxon>
        <taxon>Actinomycetes</taxon>
        <taxon>Micrococcales</taxon>
        <taxon>Microbacteriaceae</taxon>
        <taxon>Clavibacter</taxon>
    </lineage>
</organism>
<evidence type="ECO:0000256" key="5">
    <source>
        <dbReference type="ARBA" id="ARBA00022723"/>
    </source>
</evidence>
<dbReference type="GO" id="GO:0005524">
    <property type="term" value="F:ATP binding"/>
    <property type="evidence" value="ECO:0007669"/>
    <property type="project" value="UniProtKB-KW"/>
</dbReference>
<feature type="binding site" evidence="10">
    <location>
        <position position="45"/>
    </location>
    <ligand>
        <name>Zn(2+)</name>
        <dbReference type="ChEBI" id="CHEBI:29105"/>
    </ligand>
</feature>
<feature type="binding site" evidence="10">
    <location>
        <position position="268"/>
    </location>
    <ligand>
        <name>Zn(2+)</name>
        <dbReference type="ChEBI" id="CHEBI:29105"/>
    </ligand>
</feature>
<dbReference type="Gene3D" id="3.40.50.620">
    <property type="entry name" value="HUPs"/>
    <property type="match status" value="1"/>
</dbReference>
<reference evidence="13 14" key="1">
    <citation type="submission" date="2016-08" db="EMBL/GenBank/DDBJ databases">
        <title>Genome sequence of Clavibacter michiganensis spp. strain CASJ009.</title>
        <authorList>
            <person name="Thapa S.P."/>
            <person name="Coaker G."/>
        </authorList>
    </citation>
    <scope>NUCLEOTIDE SEQUENCE [LARGE SCALE GENOMIC DNA]</scope>
    <source>
        <strain evidence="13">CASJ009</strain>
    </source>
</reference>
<evidence type="ECO:0000256" key="7">
    <source>
        <dbReference type="ARBA" id="ARBA00022833"/>
    </source>
</evidence>
<dbReference type="GO" id="GO:0004817">
    <property type="term" value="F:cysteine-tRNA ligase activity"/>
    <property type="evidence" value="ECO:0007669"/>
    <property type="project" value="TreeGrafter"/>
</dbReference>
<dbReference type="GO" id="GO:0008270">
    <property type="term" value="F:zinc ion binding"/>
    <property type="evidence" value="ECO:0007669"/>
    <property type="project" value="UniProtKB-UniRule"/>
</dbReference>
<dbReference type="InterPro" id="IPR024909">
    <property type="entry name" value="Cys-tRNA/MSH_ligase"/>
</dbReference>
<feature type="binding site" evidence="10">
    <location>
        <position position="243"/>
    </location>
    <ligand>
        <name>Zn(2+)</name>
        <dbReference type="ChEBI" id="CHEBI:29105"/>
    </ligand>
</feature>
<dbReference type="AlphaFoldDB" id="A0A251XV75"/>
<feature type="binding site" evidence="10">
    <location>
        <position position="239"/>
    </location>
    <ligand>
        <name>L-cysteinyl-5'-AMP</name>
        <dbReference type="ChEBI" id="CHEBI:144924"/>
    </ligand>
</feature>